<comment type="caution">
    <text evidence="12">The sequence shown here is derived from an EMBL/GenBank/DDBJ whole genome shotgun (WGS) entry which is preliminary data.</text>
</comment>
<dbReference type="InterPro" id="IPR001240">
    <property type="entry name" value="PRAI_dom"/>
</dbReference>
<evidence type="ECO:0000256" key="4">
    <source>
        <dbReference type="ARBA" id="ARBA00012572"/>
    </source>
</evidence>
<protein>
    <recommendedName>
        <fullName evidence="5 10">N-(5'-phosphoribosyl)anthranilate isomerase</fullName>
        <shortName evidence="10">PRAI</shortName>
        <ecNumber evidence="4 10">5.3.1.24</ecNumber>
    </recommendedName>
</protein>
<dbReference type="Pfam" id="PF00697">
    <property type="entry name" value="PRAI"/>
    <property type="match status" value="1"/>
</dbReference>
<evidence type="ECO:0000259" key="11">
    <source>
        <dbReference type="Pfam" id="PF00697"/>
    </source>
</evidence>
<accession>A0A549YHC0</accession>
<dbReference type="InterPro" id="IPR044643">
    <property type="entry name" value="TrpF_fam"/>
</dbReference>
<evidence type="ECO:0000256" key="8">
    <source>
        <dbReference type="ARBA" id="ARBA00023141"/>
    </source>
</evidence>
<evidence type="ECO:0000256" key="7">
    <source>
        <dbReference type="ARBA" id="ARBA00022822"/>
    </source>
</evidence>
<name>A0A549YHC0_9BACI</name>
<dbReference type="EMBL" id="VJMZ01000001">
    <property type="protein sequence ID" value="TRM11282.1"/>
    <property type="molecule type" value="Genomic_DNA"/>
</dbReference>
<dbReference type="AlphaFoldDB" id="A0A549YHC0"/>
<comment type="similarity">
    <text evidence="3 10">Belongs to the TrpF family.</text>
</comment>
<dbReference type="GO" id="GO:0000162">
    <property type="term" value="P:L-tryptophan biosynthetic process"/>
    <property type="evidence" value="ECO:0007669"/>
    <property type="project" value="UniProtKB-UniRule"/>
</dbReference>
<dbReference type="PANTHER" id="PTHR42894">
    <property type="entry name" value="N-(5'-PHOSPHORIBOSYL)ANTHRANILATE ISOMERASE"/>
    <property type="match status" value="1"/>
</dbReference>
<keyword evidence="13" id="KW-1185">Reference proteome</keyword>
<sequence>MLVKICGNTTVEAAQEAVRSGADFIGLVFAPSKRQLTPEKAAEISAALPSTVNKVGVFVNETKEAITRIADEVGLDIIQLHGDEPPSFAEELAYPVIKAFAMTQATPEAIAAYPCDYYLLDSGTGPYRGGNGTTFDWNQLTDTYLDPNKIILAGGLTPENVQSAISIAKPAGVDVSSGVETNGQKDHAKIKQFINHAKSACSTTTLKTKG</sequence>
<comment type="pathway">
    <text evidence="2 10">Amino-acid biosynthesis; L-tryptophan biosynthesis; L-tryptophan from chorismate: step 3/5.</text>
</comment>
<proteinExistence type="inferred from homology"/>
<dbReference type="PANTHER" id="PTHR42894:SF1">
    <property type="entry name" value="N-(5'-PHOSPHORIBOSYL)ANTHRANILATE ISOMERASE"/>
    <property type="match status" value="1"/>
</dbReference>
<keyword evidence="7 10" id="KW-0822">Tryptophan biosynthesis</keyword>
<dbReference type="GO" id="GO:0004640">
    <property type="term" value="F:phosphoribosylanthranilate isomerase activity"/>
    <property type="evidence" value="ECO:0007669"/>
    <property type="project" value="UniProtKB-UniRule"/>
</dbReference>
<gene>
    <name evidence="10" type="primary">trpF</name>
    <name evidence="12" type="ORF">FH966_05925</name>
</gene>
<organism evidence="12 13">
    <name type="scientific">Lentibacillus cibarius</name>
    <dbReference type="NCBI Taxonomy" id="2583219"/>
    <lineage>
        <taxon>Bacteria</taxon>
        <taxon>Bacillati</taxon>
        <taxon>Bacillota</taxon>
        <taxon>Bacilli</taxon>
        <taxon>Bacillales</taxon>
        <taxon>Bacillaceae</taxon>
        <taxon>Lentibacillus</taxon>
    </lineage>
</organism>
<dbReference type="InterPro" id="IPR013785">
    <property type="entry name" value="Aldolase_TIM"/>
</dbReference>
<comment type="catalytic activity">
    <reaction evidence="1 10">
        <text>N-(5-phospho-beta-D-ribosyl)anthranilate = 1-(2-carboxyphenylamino)-1-deoxy-D-ribulose 5-phosphate</text>
        <dbReference type="Rhea" id="RHEA:21540"/>
        <dbReference type="ChEBI" id="CHEBI:18277"/>
        <dbReference type="ChEBI" id="CHEBI:58613"/>
        <dbReference type="EC" id="5.3.1.24"/>
    </reaction>
</comment>
<dbReference type="SUPFAM" id="SSF51366">
    <property type="entry name" value="Ribulose-phoshate binding barrel"/>
    <property type="match status" value="1"/>
</dbReference>
<dbReference type="HAMAP" id="MF_00135">
    <property type="entry name" value="PRAI"/>
    <property type="match status" value="1"/>
</dbReference>
<evidence type="ECO:0000256" key="9">
    <source>
        <dbReference type="ARBA" id="ARBA00023235"/>
    </source>
</evidence>
<evidence type="ECO:0000256" key="1">
    <source>
        <dbReference type="ARBA" id="ARBA00001164"/>
    </source>
</evidence>
<evidence type="ECO:0000256" key="10">
    <source>
        <dbReference type="HAMAP-Rule" id="MF_00135"/>
    </source>
</evidence>
<evidence type="ECO:0000313" key="13">
    <source>
        <dbReference type="Proteomes" id="UP000319280"/>
    </source>
</evidence>
<dbReference type="CDD" id="cd00405">
    <property type="entry name" value="PRAI"/>
    <property type="match status" value="1"/>
</dbReference>
<dbReference type="UniPathway" id="UPA00035">
    <property type="reaction ID" value="UER00042"/>
</dbReference>
<evidence type="ECO:0000256" key="5">
    <source>
        <dbReference type="ARBA" id="ARBA00022272"/>
    </source>
</evidence>
<keyword evidence="9 10" id="KW-0413">Isomerase</keyword>
<evidence type="ECO:0000256" key="3">
    <source>
        <dbReference type="ARBA" id="ARBA00007571"/>
    </source>
</evidence>
<dbReference type="Gene3D" id="3.20.20.70">
    <property type="entry name" value="Aldolase class I"/>
    <property type="match status" value="1"/>
</dbReference>
<evidence type="ECO:0000313" key="12">
    <source>
        <dbReference type="EMBL" id="TRM11282.1"/>
    </source>
</evidence>
<evidence type="ECO:0000256" key="6">
    <source>
        <dbReference type="ARBA" id="ARBA00022605"/>
    </source>
</evidence>
<reference evidence="12 13" key="1">
    <citation type="submission" date="2019-07" db="EMBL/GenBank/DDBJ databases">
        <title>Genomic analysis of Lentibacillus sp. NKC851-2.</title>
        <authorList>
            <person name="Oh Y.J."/>
        </authorList>
    </citation>
    <scope>NUCLEOTIDE SEQUENCE [LARGE SCALE GENOMIC DNA]</scope>
    <source>
        <strain evidence="12 13">NKC851-2</strain>
    </source>
</reference>
<dbReference type="FunFam" id="3.20.20.70:FF:000075">
    <property type="entry name" value="Tryptophan biosynthesis protein TRP1"/>
    <property type="match status" value="1"/>
</dbReference>
<keyword evidence="8 10" id="KW-0057">Aromatic amino acid biosynthesis</keyword>
<evidence type="ECO:0000256" key="2">
    <source>
        <dbReference type="ARBA" id="ARBA00004664"/>
    </source>
</evidence>
<feature type="domain" description="N-(5'phosphoribosyl) anthranilate isomerase (PRAI)" evidence="11">
    <location>
        <begin position="3"/>
        <end position="195"/>
    </location>
</feature>
<dbReference type="InterPro" id="IPR011060">
    <property type="entry name" value="RibuloseP-bd_barrel"/>
</dbReference>
<keyword evidence="6 10" id="KW-0028">Amino-acid biosynthesis</keyword>
<dbReference type="Proteomes" id="UP000319280">
    <property type="component" value="Unassembled WGS sequence"/>
</dbReference>
<dbReference type="RefSeq" id="WP_142790434.1">
    <property type="nucleotide sequence ID" value="NZ_VJMZ01000001.1"/>
</dbReference>
<dbReference type="EC" id="5.3.1.24" evidence="4 10"/>